<organism evidence="1 2">
    <name type="scientific">Nocardioides panacis</name>
    <dbReference type="NCBI Taxonomy" id="2849501"/>
    <lineage>
        <taxon>Bacteria</taxon>
        <taxon>Bacillati</taxon>
        <taxon>Actinomycetota</taxon>
        <taxon>Actinomycetes</taxon>
        <taxon>Propionibacteriales</taxon>
        <taxon>Nocardioidaceae</taxon>
        <taxon>Nocardioides</taxon>
    </lineage>
</organism>
<protein>
    <submittedName>
        <fullName evidence="1">2'-5' RNA ligase family protein</fullName>
    </submittedName>
</protein>
<gene>
    <name evidence="1" type="ORF">KRR39_15065</name>
</gene>
<accession>A0A975SVV6</accession>
<proteinExistence type="predicted"/>
<dbReference type="Proteomes" id="UP000683575">
    <property type="component" value="Chromosome"/>
</dbReference>
<dbReference type="KEGG" id="nps:KRR39_15065"/>
<name>A0A975SVV6_9ACTN</name>
<dbReference type="EMBL" id="CP077062">
    <property type="protein sequence ID" value="QWZ06838.1"/>
    <property type="molecule type" value="Genomic_DNA"/>
</dbReference>
<sequence length="175" mass="18953">MTTTIGVAIAVPEPWGEQLQSYREGLGDATASGIPTHITLMPPVEVDEEAVATLEKHLAEAAATNVAFRIRLRGTGTFRPVSPVVFVMVAEGISGCEQLAGSVRRGPLDADLQFPYHPHVTVAHHLADETLDRAFDDLAGFECDFIVDRFSLYVHDRDSGWAPTRDFVLAAPLDG</sequence>
<evidence type="ECO:0000313" key="1">
    <source>
        <dbReference type="EMBL" id="QWZ06838.1"/>
    </source>
</evidence>
<dbReference type="GO" id="GO:0016874">
    <property type="term" value="F:ligase activity"/>
    <property type="evidence" value="ECO:0007669"/>
    <property type="project" value="UniProtKB-KW"/>
</dbReference>
<dbReference type="PANTHER" id="PTHR40037:SF1">
    <property type="entry name" value="PHOSPHOESTERASE SAOUHSC_00951-RELATED"/>
    <property type="match status" value="1"/>
</dbReference>
<dbReference type="PANTHER" id="PTHR40037">
    <property type="entry name" value="PHOSPHOESTERASE YJCG-RELATED"/>
    <property type="match status" value="1"/>
</dbReference>
<dbReference type="RefSeq" id="WP_216938114.1">
    <property type="nucleotide sequence ID" value="NZ_CP077062.1"/>
</dbReference>
<keyword evidence="1" id="KW-0436">Ligase</keyword>
<dbReference type="InterPro" id="IPR050580">
    <property type="entry name" value="2H_phosphoesterase_YjcG-like"/>
</dbReference>
<dbReference type="AlphaFoldDB" id="A0A975SVV6"/>
<keyword evidence="2" id="KW-1185">Reference proteome</keyword>
<dbReference type="Pfam" id="PF13563">
    <property type="entry name" value="2_5_RNA_ligase2"/>
    <property type="match status" value="1"/>
</dbReference>
<reference evidence="1" key="1">
    <citation type="submission" date="2021-06" db="EMBL/GenBank/DDBJ databases">
        <title>Complete genome sequence of Nocardioides sp. G188.</title>
        <authorList>
            <person name="Im W.-T."/>
        </authorList>
    </citation>
    <scope>NUCLEOTIDE SEQUENCE</scope>
    <source>
        <strain evidence="1">G188</strain>
    </source>
</reference>
<evidence type="ECO:0000313" key="2">
    <source>
        <dbReference type="Proteomes" id="UP000683575"/>
    </source>
</evidence>